<dbReference type="InterPro" id="IPR037455">
    <property type="entry name" value="LucA/IucC-like"/>
</dbReference>
<gene>
    <name evidence="5" type="ORF">ACFQ5P_17710</name>
</gene>
<evidence type="ECO:0000259" key="3">
    <source>
        <dbReference type="Pfam" id="PF04183"/>
    </source>
</evidence>
<dbReference type="InterPro" id="IPR007310">
    <property type="entry name" value="Aerobactin_biosyn_IucA/IucC_N"/>
</dbReference>
<organism evidence="5 6">
    <name type="scientific">Paracoccus nototheniae</name>
    <dbReference type="NCBI Taxonomy" id="2489002"/>
    <lineage>
        <taxon>Bacteria</taxon>
        <taxon>Pseudomonadati</taxon>
        <taxon>Pseudomonadota</taxon>
        <taxon>Alphaproteobacteria</taxon>
        <taxon>Rhodobacterales</taxon>
        <taxon>Paracoccaceae</taxon>
        <taxon>Paracoccus</taxon>
    </lineage>
</organism>
<dbReference type="InterPro" id="IPR022770">
    <property type="entry name" value="IucA/IucC-like_C"/>
</dbReference>
<dbReference type="RefSeq" id="WP_131575404.1">
    <property type="nucleotide sequence ID" value="NZ_CBCSAJ010000050.1"/>
</dbReference>
<dbReference type="PANTHER" id="PTHR34384:SF5">
    <property type="entry name" value="L-2,3-DIAMINOPROPANOATE--CITRATE LIGASE"/>
    <property type="match status" value="1"/>
</dbReference>
<feature type="domain" description="Aerobactin siderophore biosynthesis IucA/IucC N-terminal" evidence="3">
    <location>
        <begin position="137"/>
        <end position="352"/>
    </location>
</feature>
<reference evidence="6" key="1">
    <citation type="journal article" date="2019" name="Int. J. Syst. Evol. Microbiol.">
        <title>The Global Catalogue of Microorganisms (GCM) 10K type strain sequencing project: providing services to taxonomists for standard genome sequencing and annotation.</title>
        <authorList>
            <consortium name="The Broad Institute Genomics Platform"/>
            <consortium name="The Broad Institute Genome Sequencing Center for Infectious Disease"/>
            <person name="Wu L."/>
            <person name="Ma J."/>
        </authorList>
    </citation>
    <scope>NUCLEOTIDE SEQUENCE [LARGE SCALE GENOMIC DNA]</scope>
    <source>
        <strain evidence="6">CCM 8875</strain>
    </source>
</reference>
<dbReference type="Pfam" id="PF04183">
    <property type="entry name" value="IucA_IucC"/>
    <property type="match status" value="1"/>
</dbReference>
<dbReference type="Proteomes" id="UP001597302">
    <property type="component" value="Unassembled WGS sequence"/>
</dbReference>
<evidence type="ECO:0000256" key="2">
    <source>
        <dbReference type="SAM" id="MobiDB-lite"/>
    </source>
</evidence>
<keyword evidence="6" id="KW-1185">Reference proteome</keyword>
<feature type="domain" description="Aerobactin siderophore biosynthesis IucA/IucC-like C-terminal" evidence="4">
    <location>
        <begin position="374"/>
        <end position="527"/>
    </location>
</feature>
<feature type="compositionally biased region" description="Pro residues" evidence="2">
    <location>
        <begin position="1"/>
        <end position="16"/>
    </location>
</feature>
<dbReference type="EMBL" id="JBHTOQ010000038">
    <property type="protein sequence ID" value="MFD1483137.1"/>
    <property type="molecule type" value="Genomic_DNA"/>
</dbReference>
<evidence type="ECO:0000313" key="6">
    <source>
        <dbReference type="Proteomes" id="UP001597302"/>
    </source>
</evidence>
<evidence type="ECO:0000256" key="1">
    <source>
        <dbReference type="ARBA" id="ARBA00007832"/>
    </source>
</evidence>
<protein>
    <submittedName>
        <fullName evidence="5">IucA/IucC family protein</fullName>
    </submittedName>
</protein>
<evidence type="ECO:0000313" key="5">
    <source>
        <dbReference type="EMBL" id="MFD1483137.1"/>
    </source>
</evidence>
<name>A0ABW4DZI8_9RHOB</name>
<evidence type="ECO:0000259" key="4">
    <source>
        <dbReference type="Pfam" id="PF06276"/>
    </source>
</evidence>
<dbReference type="Gene3D" id="1.10.510.40">
    <property type="match status" value="1"/>
</dbReference>
<proteinExistence type="inferred from homology"/>
<dbReference type="PANTHER" id="PTHR34384">
    <property type="entry name" value="L-2,3-DIAMINOPROPANOATE--CITRATE LIGASE"/>
    <property type="match status" value="1"/>
</dbReference>
<feature type="region of interest" description="Disordered" evidence="2">
    <location>
        <begin position="1"/>
        <end position="21"/>
    </location>
</feature>
<comment type="caution">
    <text evidence="5">The sequence shown here is derived from an EMBL/GenBank/DDBJ whole genome shotgun (WGS) entry which is preliminary data.</text>
</comment>
<comment type="similarity">
    <text evidence="1">Belongs to the IucA/IucC family.</text>
</comment>
<dbReference type="Pfam" id="PF06276">
    <property type="entry name" value="FhuF"/>
    <property type="match status" value="1"/>
</dbReference>
<sequence>MTLSVPPCPTPSPRPDPAAETDPDAVAALASLRALLICQQRELGARLDHLLVEGGAIRIDVAMAMASGLPPLGALTWNGPPGSRAISAAEALEMILRQLGRDHGAQGKALARKTRASRARIATLVAARQAERQPSDDFLTAEQAVIFGHWMHPCPKTLSGMTLPEERAMTPDWRGALRLHALSVPLQMLQATAPDLARALPGMDIDPGPGRALLPAHPLTWDRARRDPQIAELLDRGAIRDLGPVGPGWWATSSVRTLWRGDSPWQIKASLPVTITNSQRVNKRHELLAGAAMSARTQGLAGRFGPLRLIGDPHWMTLALPDRPESGLEVILRQNPYRGARGGRVLQVAGLVAEPLPGRSSLLAQVMAGHDPAAWFDAYLDCAVAPLLRLYDATGIAVEAHQQNALLDLTLGLPSRCDIRDNQGFYVADDRADDALRAIPQLVYPRADAEDALAYSLIVNQVFGVIHRMALDGLWPEDRALRALAVHLAGLSRLPGHGGALAGRWLSQPHLPAKGNLLTQLGGVDELLMPDERAPMIRVPNPLPALIAHKALRHVA</sequence>
<accession>A0ABW4DZI8</accession>